<dbReference type="EMBL" id="BPLQ01000496">
    <property type="protein sequence ID" value="GIX72140.1"/>
    <property type="molecule type" value="Genomic_DNA"/>
</dbReference>
<keyword evidence="2" id="KW-1185">Reference proteome</keyword>
<gene>
    <name evidence="1" type="ORF">CDAR_102901</name>
</gene>
<evidence type="ECO:0000313" key="2">
    <source>
        <dbReference type="Proteomes" id="UP001054837"/>
    </source>
</evidence>
<dbReference type="Proteomes" id="UP001054837">
    <property type="component" value="Unassembled WGS sequence"/>
</dbReference>
<proteinExistence type="predicted"/>
<comment type="caution">
    <text evidence="1">The sequence shown here is derived from an EMBL/GenBank/DDBJ whole genome shotgun (WGS) entry which is preliminary data.</text>
</comment>
<protein>
    <submittedName>
        <fullName evidence="1">Uncharacterized protein</fullName>
    </submittedName>
</protein>
<reference evidence="1 2" key="1">
    <citation type="submission" date="2021-06" db="EMBL/GenBank/DDBJ databases">
        <title>Caerostris darwini draft genome.</title>
        <authorList>
            <person name="Kono N."/>
            <person name="Arakawa K."/>
        </authorList>
    </citation>
    <scope>NUCLEOTIDE SEQUENCE [LARGE SCALE GENOMIC DNA]</scope>
</reference>
<accession>A0AAV4MK22</accession>
<sequence>MVLKGYLVLIKMQGNYLEYEWSIPPCRHHLSDTGHRNLFTPKATFPLKRILSPVLTPPFLPTKTCCQAQPFTVPKSPLSKSKANSEPVSLTYLDNSSAIPYISLIANSYFEPAP</sequence>
<evidence type="ECO:0000313" key="1">
    <source>
        <dbReference type="EMBL" id="GIX72140.1"/>
    </source>
</evidence>
<name>A0AAV4MK22_9ARAC</name>
<dbReference type="AlphaFoldDB" id="A0AAV4MK22"/>
<organism evidence="1 2">
    <name type="scientific">Caerostris darwini</name>
    <dbReference type="NCBI Taxonomy" id="1538125"/>
    <lineage>
        <taxon>Eukaryota</taxon>
        <taxon>Metazoa</taxon>
        <taxon>Ecdysozoa</taxon>
        <taxon>Arthropoda</taxon>
        <taxon>Chelicerata</taxon>
        <taxon>Arachnida</taxon>
        <taxon>Araneae</taxon>
        <taxon>Araneomorphae</taxon>
        <taxon>Entelegynae</taxon>
        <taxon>Araneoidea</taxon>
        <taxon>Araneidae</taxon>
        <taxon>Caerostris</taxon>
    </lineage>
</organism>